<feature type="compositionally biased region" description="Polar residues" evidence="2">
    <location>
        <begin position="273"/>
        <end position="291"/>
    </location>
</feature>
<keyword evidence="3" id="KW-0812">Transmembrane</keyword>
<dbReference type="PANTHER" id="PTHR23159:SF31">
    <property type="entry name" value="CENTROSOME-ASSOCIATED PROTEIN CEP250 ISOFORM X1"/>
    <property type="match status" value="1"/>
</dbReference>
<evidence type="ECO:0000313" key="4">
    <source>
        <dbReference type="EMBL" id="KAK6734018.1"/>
    </source>
</evidence>
<evidence type="ECO:0000256" key="3">
    <source>
        <dbReference type="SAM" id="Phobius"/>
    </source>
</evidence>
<accession>A0ABR1C8Q1</accession>
<evidence type="ECO:0000313" key="5">
    <source>
        <dbReference type="Proteomes" id="UP001303046"/>
    </source>
</evidence>
<evidence type="ECO:0000256" key="2">
    <source>
        <dbReference type="SAM" id="MobiDB-lite"/>
    </source>
</evidence>
<sequence>MLDEFRIRLVGNKAFYGSWLSEECCTNDQLLSRYADVERKRSQYCIRNQAFPTGSQEYGETINAFVESIERFLEAQEVHYTTVQEVIDALDPSSRGDLGNMARKKPSARKKSTENIIVDAGDTVQEDGNTDESERDSAYLLKQISQMREHSSRLISEYNKKLDKLQKENRQLKETLRTNAIESQDSESSEDHMNCEEKSVLKKDLEELLVKFGATSSELEKVRRSHSESLLLISSLKDEISDLNEKLLDRDRVIEEAKCHLNSLEETSEHLSRSFSENSGHSCDSTAGNQQEIQENHNSHCDNVCEKSGVADVDFSPRETVADSAVVAVETSVSVVGENPITELLQAKENLEELLRSERREYEEKLASLRTIADSDNEDIEVLQQKYFQLNEKYDDIVGELENARSAYNNALVELAATQNDNDKLTKNRDELVERINCYELEANNAAGVMELKQQELIRLSEHNTCLLEKIRDFEQKFGELQENEWKKKLEIEELAKQLENEKVKFGMEKEELLEKIEDYGHTVNFLEIDQSEKREMCGELAQQCRLLKEELHKVKAEHHRSVDVLNTALETINVEYNSTVEKAKKKIDDLQSTLLSKSKELSTVNDQNKLLMVTVNDLIETVKSTEEDLEATRSAFANQVDENHYLKAKLERIFEQVANDPETASAAQTHSRLKVEELEEQLAKSNTIVDALTARLEATSRNAPIEEIEKQLTVPQTCADDMKFNSDLSIRERDLLSEELKRTKQQLDITADELSTALRRCEEIEEERLKLESKLDAVRKSEESLSRELRAIGEEQLVKEAFQDQLVEKSAKLCEDVESLEKKVSDLEARNDVLTQELSVFHENEELCVRRDNELAAVTSERDDLLQRNASLDQANKDLYERLAAVEFDCQSARERCTSLEADLLELKDVTQKVDDLSVVLRSKENEVVSLKGKIQLLEEELLIAKVNSDTLSEQIEGLTITLADRNTSLARCEAECAALQIEVAEHNKKVNVQHLQSSVERKRSEETIIHLRDDNIRLEKELFFAHEQLESTRSELGAVRQSLEHSEALAMATRNENQRLVEQLEHAMFEREQTILMAGEGKEAAARVLTLERSIAQLKGEHDEKMEQVLGDLEASEQRLRVLNDKAEEAFRQRDDSARKMESWRERFELAAQEIESLTRAIGEVHRLEAALEQGNSERTALYQKLTTLQSYVDQVVAEKDALLAQLAALNGQLDERTNRLRQVGEAKMDTTLRIVELESQIAALLREREAAECSPDVPLSNGVSNSTPTEHVAVQIEFEDGQENTELLKLRTELQRAERRIAELEEFERVVGDSHRGLNAELLRSSQHSESTESSHFISASTPFPSLVTLLSRRLSAIRRRPQRALFPYFRYIMAGYAVMLHMMLIHCWFFAGCPM</sequence>
<dbReference type="PANTHER" id="PTHR23159">
    <property type="entry name" value="CENTROSOMAL PROTEIN 2"/>
    <property type="match status" value="1"/>
</dbReference>
<feature type="region of interest" description="Disordered" evidence="2">
    <location>
        <begin position="175"/>
        <end position="197"/>
    </location>
</feature>
<dbReference type="Proteomes" id="UP001303046">
    <property type="component" value="Unassembled WGS sequence"/>
</dbReference>
<name>A0ABR1C8Q1_NECAM</name>
<proteinExistence type="predicted"/>
<organism evidence="4 5">
    <name type="scientific">Necator americanus</name>
    <name type="common">Human hookworm</name>
    <dbReference type="NCBI Taxonomy" id="51031"/>
    <lineage>
        <taxon>Eukaryota</taxon>
        <taxon>Metazoa</taxon>
        <taxon>Ecdysozoa</taxon>
        <taxon>Nematoda</taxon>
        <taxon>Chromadorea</taxon>
        <taxon>Rhabditida</taxon>
        <taxon>Rhabditina</taxon>
        <taxon>Rhabditomorpha</taxon>
        <taxon>Strongyloidea</taxon>
        <taxon>Ancylostomatidae</taxon>
        <taxon>Bunostominae</taxon>
        <taxon>Necator</taxon>
    </lineage>
</organism>
<keyword evidence="1" id="KW-0175">Coiled coil</keyword>
<feature type="transmembrane region" description="Helical" evidence="3">
    <location>
        <begin position="1375"/>
        <end position="1395"/>
    </location>
</feature>
<feature type="coiled-coil region" evidence="1">
    <location>
        <begin position="1195"/>
        <end position="1257"/>
    </location>
</feature>
<reference evidence="4 5" key="1">
    <citation type="submission" date="2023-08" db="EMBL/GenBank/DDBJ databases">
        <title>A Necator americanus chromosomal reference genome.</title>
        <authorList>
            <person name="Ilik V."/>
            <person name="Petrzelkova K.J."/>
            <person name="Pardy F."/>
            <person name="Fuh T."/>
            <person name="Niatou-Singa F.S."/>
            <person name="Gouil Q."/>
            <person name="Baker L."/>
            <person name="Ritchie M.E."/>
            <person name="Jex A.R."/>
            <person name="Gazzola D."/>
            <person name="Li H."/>
            <person name="Toshio Fujiwara R."/>
            <person name="Zhan B."/>
            <person name="Aroian R.V."/>
            <person name="Pafco B."/>
            <person name="Schwarz E.M."/>
        </authorList>
    </citation>
    <scope>NUCLEOTIDE SEQUENCE [LARGE SCALE GENOMIC DNA]</scope>
    <source>
        <strain evidence="4 5">Aroian</strain>
        <tissue evidence="4">Whole animal</tissue>
    </source>
</reference>
<feature type="coiled-coil region" evidence="1">
    <location>
        <begin position="734"/>
        <end position="838"/>
    </location>
</feature>
<evidence type="ECO:0008006" key="6">
    <source>
        <dbReference type="Google" id="ProtNLM"/>
    </source>
</evidence>
<feature type="coiled-coil region" evidence="1">
    <location>
        <begin position="863"/>
        <end position="1065"/>
    </location>
</feature>
<keyword evidence="5" id="KW-1185">Reference proteome</keyword>
<keyword evidence="3" id="KW-0472">Membrane</keyword>
<evidence type="ECO:0000256" key="1">
    <source>
        <dbReference type="SAM" id="Coils"/>
    </source>
</evidence>
<protein>
    <recommendedName>
        <fullName evidence="6">M protein repeat protein</fullName>
    </recommendedName>
</protein>
<feature type="region of interest" description="Disordered" evidence="2">
    <location>
        <begin position="268"/>
        <end position="291"/>
    </location>
</feature>
<dbReference type="EMBL" id="JAVFWL010000002">
    <property type="protein sequence ID" value="KAK6734018.1"/>
    <property type="molecule type" value="Genomic_DNA"/>
</dbReference>
<feature type="coiled-coil region" evidence="1">
    <location>
        <begin position="341"/>
        <end position="636"/>
    </location>
</feature>
<gene>
    <name evidence="4" type="primary">Necator_chrII.g5451</name>
    <name evidence="4" type="ORF">RB195_017658</name>
</gene>
<keyword evidence="3" id="KW-1133">Transmembrane helix</keyword>
<comment type="caution">
    <text evidence="4">The sequence shown here is derived from an EMBL/GenBank/DDBJ whole genome shotgun (WGS) entry which is preliminary data.</text>
</comment>
<feature type="coiled-coil region" evidence="1">
    <location>
        <begin position="1090"/>
        <end position="1163"/>
    </location>
</feature>